<evidence type="ECO:0000256" key="3">
    <source>
        <dbReference type="ARBA" id="ARBA00023004"/>
    </source>
</evidence>
<reference evidence="6 7" key="1">
    <citation type="submission" date="2024-12" db="EMBL/GenBank/DDBJ databases">
        <title>Forecasting of Potato common scab and diversities of Pathogenic streptomyces spp. in china.</title>
        <authorList>
            <person name="Handique U."/>
            <person name="Wu J."/>
        </authorList>
    </citation>
    <scope>NUCLEOTIDE SEQUENCE [LARGE SCALE GENOMIC DNA]</scope>
    <source>
        <strain evidence="6 7">ZRIMU1530</strain>
    </source>
</reference>
<evidence type="ECO:0000259" key="5">
    <source>
        <dbReference type="PROSITE" id="PS51007"/>
    </source>
</evidence>
<feature type="domain" description="Cytochrome c" evidence="5">
    <location>
        <begin position="1"/>
        <end position="77"/>
    </location>
</feature>
<evidence type="ECO:0000256" key="2">
    <source>
        <dbReference type="ARBA" id="ARBA00022723"/>
    </source>
</evidence>
<dbReference type="InterPro" id="IPR009056">
    <property type="entry name" value="Cyt_c-like_dom"/>
</dbReference>
<dbReference type="PROSITE" id="PS51007">
    <property type="entry name" value="CYTC"/>
    <property type="match status" value="1"/>
</dbReference>
<keyword evidence="3 4" id="KW-0408">Iron</keyword>
<proteinExistence type="predicted"/>
<comment type="caution">
    <text evidence="6">The sequence shown here is derived from an EMBL/GenBank/DDBJ whole genome shotgun (WGS) entry which is preliminary data.</text>
</comment>
<evidence type="ECO:0000313" key="7">
    <source>
        <dbReference type="Proteomes" id="UP001631957"/>
    </source>
</evidence>
<gene>
    <name evidence="6" type="ORF">ACKI18_47720</name>
</gene>
<keyword evidence="2 4" id="KW-0479">Metal-binding</keyword>
<keyword evidence="1 4" id="KW-0349">Heme</keyword>
<dbReference type="Proteomes" id="UP001631957">
    <property type="component" value="Unassembled WGS sequence"/>
</dbReference>
<keyword evidence="7" id="KW-1185">Reference proteome</keyword>
<evidence type="ECO:0000313" key="6">
    <source>
        <dbReference type="EMBL" id="MFM9616228.1"/>
    </source>
</evidence>
<accession>A0ABW9I792</accession>
<dbReference type="EMBL" id="JBJVNI010000282">
    <property type="protein sequence ID" value="MFM9616228.1"/>
    <property type="molecule type" value="Genomic_DNA"/>
</dbReference>
<dbReference type="InterPro" id="IPR036909">
    <property type="entry name" value="Cyt_c-like_dom_sf"/>
</dbReference>
<dbReference type="Gene3D" id="1.10.760.10">
    <property type="entry name" value="Cytochrome c-like domain"/>
    <property type="match status" value="1"/>
</dbReference>
<organism evidence="6 7">
    <name type="scientific">Streptomyces niveiscabiei</name>
    <dbReference type="NCBI Taxonomy" id="164115"/>
    <lineage>
        <taxon>Bacteria</taxon>
        <taxon>Bacillati</taxon>
        <taxon>Actinomycetota</taxon>
        <taxon>Actinomycetes</taxon>
        <taxon>Kitasatosporales</taxon>
        <taxon>Streptomycetaceae</taxon>
        <taxon>Streptomyces</taxon>
    </lineage>
</organism>
<dbReference type="SUPFAM" id="SSF46626">
    <property type="entry name" value="Cytochrome c"/>
    <property type="match status" value="1"/>
</dbReference>
<dbReference type="RefSeq" id="WP_409134978.1">
    <property type="nucleotide sequence ID" value="NZ_JBJVNI010000282.1"/>
</dbReference>
<name>A0ABW9I792_9ACTN</name>
<sequence length="79" mass="8600">GKDIFEGVCNRCHQGNGNAPLYGESGDVSSLGWVSRQSPAQAVHKIRNGVPSAEMLSLRFLDIERVGDLLAYLQTLEVK</sequence>
<evidence type="ECO:0000256" key="1">
    <source>
        <dbReference type="ARBA" id="ARBA00022617"/>
    </source>
</evidence>
<evidence type="ECO:0000256" key="4">
    <source>
        <dbReference type="PROSITE-ProRule" id="PRU00433"/>
    </source>
</evidence>
<protein>
    <submittedName>
        <fullName evidence="6">C-type cytochrome</fullName>
    </submittedName>
</protein>
<feature type="non-terminal residue" evidence="6">
    <location>
        <position position="1"/>
    </location>
</feature>